<evidence type="ECO:0000256" key="3">
    <source>
        <dbReference type="ARBA" id="ARBA00022723"/>
    </source>
</evidence>
<evidence type="ECO:0000256" key="5">
    <source>
        <dbReference type="ARBA" id="ARBA00022801"/>
    </source>
</evidence>
<name>A0ABW4FZL2_9ACTN</name>
<dbReference type="PANTHER" id="PTHR15822:SF4">
    <property type="entry name" value="TYROSYL-DNA PHOSPHODIESTERASE 2"/>
    <property type="match status" value="1"/>
</dbReference>
<keyword evidence="5" id="KW-0378">Hydrolase</keyword>
<protein>
    <submittedName>
        <fullName evidence="9">Endonuclease/exonuclease/phosphatase family protein</fullName>
    </submittedName>
</protein>
<keyword evidence="7" id="KW-0234">DNA repair</keyword>
<feature type="domain" description="Endonuclease/exonuclease/phosphatase" evidence="8">
    <location>
        <begin position="5"/>
        <end position="219"/>
    </location>
</feature>
<keyword evidence="10" id="KW-1185">Reference proteome</keyword>
<keyword evidence="4" id="KW-0227">DNA damage</keyword>
<keyword evidence="9" id="KW-0255">Endonuclease</keyword>
<gene>
    <name evidence="9" type="ORF">ACFSJ0_02630</name>
</gene>
<proteinExistence type="predicted"/>
<sequence length="230" mass="24670">MLRVATYNVRGLRDSVPALIRVIESMRADVLCLQEAPRFLNWRGRRRELAEACGLRVAAGGRLGGVAVLARPGIEVPAAEHHALKVFLGLEIRGLAVAILRVEGVPLAVGSIHLDLHRAARLRHAYEAMTLMRRAARAYGAAIVIGGDFNEQETEPTWRYLAGQLADCHPAAPRGDGLTFPARGPRERIDAVFAERGLTVVSCGGADASEADLGAATDHLPVLAELRVGP</sequence>
<dbReference type="RefSeq" id="WP_219532801.1">
    <property type="nucleotide sequence ID" value="NZ_JAHKRM010000015.1"/>
</dbReference>
<evidence type="ECO:0000256" key="6">
    <source>
        <dbReference type="ARBA" id="ARBA00022842"/>
    </source>
</evidence>
<organism evidence="9 10">
    <name type="scientific">Nonomuraea guangzhouensis</name>
    <dbReference type="NCBI Taxonomy" id="1291555"/>
    <lineage>
        <taxon>Bacteria</taxon>
        <taxon>Bacillati</taxon>
        <taxon>Actinomycetota</taxon>
        <taxon>Actinomycetes</taxon>
        <taxon>Streptosporangiales</taxon>
        <taxon>Streptosporangiaceae</taxon>
        <taxon>Nonomuraea</taxon>
    </lineage>
</organism>
<dbReference type="PANTHER" id="PTHR15822">
    <property type="entry name" value="TRAF AND TNF RECEPTOR-ASSOCIATED PROTEIN"/>
    <property type="match status" value="1"/>
</dbReference>
<dbReference type="InterPro" id="IPR005135">
    <property type="entry name" value="Endo/exonuclease/phosphatase"/>
</dbReference>
<evidence type="ECO:0000256" key="2">
    <source>
        <dbReference type="ARBA" id="ARBA00022722"/>
    </source>
</evidence>
<evidence type="ECO:0000256" key="4">
    <source>
        <dbReference type="ARBA" id="ARBA00022763"/>
    </source>
</evidence>
<accession>A0ABW4FZL2</accession>
<comment type="caution">
    <text evidence="9">The sequence shown here is derived from an EMBL/GenBank/DDBJ whole genome shotgun (WGS) entry which is preliminary data.</text>
</comment>
<keyword evidence="2" id="KW-0540">Nuclease</keyword>
<dbReference type="Pfam" id="PF03372">
    <property type="entry name" value="Exo_endo_phos"/>
    <property type="match status" value="1"/>
</dbReference>
<comment type="cofactor">
    <cofactor evidence="1">
        <name>Mg(2+)</name>
        <dbReference type="ChEBI" id="CHEBI:18420"/>
    </cofactor>
</comment>
<reference evidence="10" key="1">
    <citation type="journal article" date="2019" name="Int. J. Syst. Evol. Microbiol.">
        <title>The Global Catalogue of Microorganisms (GCM) 10K type strain sequencing project: providing services to taxonomists for standard genome sequencing and annotation.</title>
        <authorList>
            <consortium name="The Broad Institute Genomics Platform"/>
            <consortium name="The Broad Institute Genome Sequencing Center for Infectious Disease"/>
            <person name="Wu L."/>
            <person name="Ma J."/>
        </authorList>
    </citation>
    <scope>NUCLEOTIDE SEQUENCE [LARGE SCALE GENOMIC DNA]</scope>
    <source>
        <strain evidence="10">CGMCC 1.15399</strain>
    </source>
</reference>
<evidence type="ECO:0000313" key="10">
    <source>
        <dbReference type="Proteomes" id="UP001597097"/>
    </source>
</evidence>
<keyword evidence="6" id="KW-0460">Magnesium</keyword>
<evidence type="ECO:0000256" key="7">
    <source>
        <dbReference type="ARBA" id="ARBA00023204"/>
    </source>
</evidence>
<dbReference type="EMBL" id="JBHUCM010000004">
    <property type="protein sequence ID" value="MFD1535911.1"/>
    <property type="molecule type" value="Genomic_DNA"/>
</dbReference>
<dbReference type="GO" id="GO:0004519">
    <property type="term" value="F:endonuclease activity"/>
    <property type="evidence" value="ECO:0007669"/>
    <property type="project" value="UniProtKB-KW"/>
</dbReference>
<evidence type="ECO:0000256" key="1">
    <source>
        <dbReference type="ARBA" id="ARBA00001946"/>
    </source>
</evidence>
<dbReference type="Proteomes" id="UP001597097">
    <property type="component" value="Unassembled WGS sequence"/>
</dbReference>
<evidence type="ECO:0000313" key="9">
    <source>
        <dbReference type="EMBL" id="MFD1535911.1"/>
    </source>
</evidence>
<evidence type="ECO:0000259" key="8">
    <source>
        <dbReference type="Pfam" id="PF03372"/>
    </source>
</evidence>
<dbReference type="InterPro" id="IPR051547">
    <property type="entry name" value="TDP2-like"/>
</dbReference>
<keyword evidence="3" id="KW-0479">Metal-binding</keyword>